<keyword evidence="2" id="KW-0805">Transcription regulation</keyword>
<evidence type="ECO:0000313" key="11">
    <source>
        <dbReference type="Proteomes" id="UP000216411"/>
    </source>
</evidence>
<evidence type="ECO:0000256" key="6">
    <source>
        <dbReference type="ARBA" id="ARBA00047188"/>
    </source>
</evidence>
<reference evidence="10" key="3">
    <citation type="submission" date="2018-07" db="EMBL/GenBank/DDBJ databases">
        <authorList>
            <person name="Quirk P.G."/>
            <person name="Krulwich T.A."/>
        </authorList>
    </citation>
    <scope>NUCLEOTIDE SEQUENCE</scope>
    <source>
        <strain evidence="10">CCRI-19302</strain>
    </source>
</reference>
<dbReference type="InterPro" id="IPR055166">
    <property type="entry name" value="Transc_reg_Sar_Rot_HTH"/>
</dbReference>
<dbReference type="PRINTS" id="PR00598">
    <property type="entry name" value="HTHMARR"/>
</dbReference>
<dbReference type="InterPro" id="IPR036390">
    <property type="entry name" value="WH_DNA-bd_sf"/>
</dbReference>
<dbReference type="Pfam" id="PF22381">
    <property type="entry name" value="Staph_reg_Sar_Rot"/>
    <property type="match status" value="1"/>
</dbReference>
<protein>
    <recommendedName>
        <fullName evidence="6">HTH-type transcriptional regulator SarZ</fullName>
    </recommendedName>
    <alternativeName>
        <fullName evidence="7">Staphylococcal accessory regulator Z</fullName>
    </alternativeName>
</protein>
<dbReference type="PANTHER" id="PTHR42756">
    <property type="entry name" value="TRANSCRIPTIONAL REGULATOR, MARR"/>
    <property type="match status" value="1"/>
</dbReference>
<keyword evidence="3 9" id="KW-0238">DNA-binding</keyword>
<dbReference type="Gene3D" id="1.10.10.10">
    <property type="entry name" value="Winged helix-like DNA-binding domain superfamily/Winged helix DNA-binding domain"/>
    <property type="match status" value="1"/>
</dbReference>
<evidence type="ECO:0000313" key="9">
    <source>
        <dbReference type="EMBL" id="PXV84908.1"/>
    </source>
</evidence>
<keyword evidence="11" id="KW-1185">Reference proteome</keyword>
<evidence type="ECO:0000256" key="7">
    <source>
        <dbReference type="ARBA" id="ARBA00047207"/>
    </source>
</evidence>
<dbReference type="GO" id="GO:0005737">
    <property type="term" value="C:cytoplasm"/>
    <property type="evidence" value="ECO:0007669"/>
    <property type="project" value="UniProtKB-SubCell"/>
</dbReference>
<evidence type="ECO:0000256" key="4">
    <source>
        <dbReference type="ARBA" id="ARBA00023163"/>
    </source>
</evidence>
<sequence length="156" mass="17847">MWIIQGKVGGVVDIYNSFNEMLVKLFNDIMDIEQKALITEEFKDITSNDMHIIDAIGIGNPRNMSSVAKSMSVTVGTLTIAINSLVKKNYVDRVRSEEDRRVVLLSLSDKGRLAYYHHKKFHDDMIKATVKGFNKEEKVILEKAITNLIDFFKTYN</sequence>
<feature type="domain" description="HTH marR-type" evidence="8">
    <location>
        <begin position="22"/>
        <end position="150"/>
    </location>
</feature>
<evidence type="ECO:0000256" key="5">
    <source>
        <dbReference type="ARBA" id="ARBA00046337"/>
    </source>
</evidence>
<comment type="subcellular location">
    <subcellularLocation>
        <location evidence="1">Cytoplasm</location>
    </subcellularLocation>
</comment>
<evidence type="ECO:0000256" key="3">
    <source>
        <dbReference type="ARBA" id="ARBA00023125"/>
    </source>
</evidence>
<reference evidence="10 11" key="1">
    <citation type="journal article" date="2017" name="Genome Announc.">
        <title>Draft Genome Sequence of a Sporulating and Motile Strain of Lachnotalea glycerini Isolated from Water in Quebec City, Canada.</title>
        <authorList>
            <person name="Maheux A.F."/>
            <person name="Boudreau D.K."/>
            <person name="Berube E."/>
            <person name="Boissinot M."/>
            <person name="Raymond F."/>
            <person name="Brodeur S."/>
            <person name="Corbeil J."/>
            <person name="Isabel S."/>
            <person name="Omar R.F."/>
            <person name="Bergeron M.G."/>
        </authorList>
    </citation>
    <scope>NUCLEOTIDE SEQUENCE [LARGE SCALE GENOMIC DNA]</scope>
    <source>
        <strain evidence="10 11">CCRI-19302</strain>
    </source>
</reference>
<dbReference type="PANTHER" id="PTHR42756:SF1">
    <property type="entry name" value="TRANSCRIPTIONAL REPRESSOR OF EMRAB OPERON"/>
    <property type="match status" value="1"/>
</dbReference>
<dbReference type="SUPFAM" id="SSF46785">
    <property type="entry name" value="Winged helix' DNA-binding domain"/>
    <property type="match status" value="1"/>
</dbReference>
<keyword evidence="4" id="KW-0804">Transcription</keyword>
<dbReference type="AlphaFoldDB" id="A0A255IL56"/>
<evidence type="ECO:0000256" key="2">
    <source>
        <dbReference type="ARBA" id="ARBA00023015"/>
    </source>
</evidence>
<dbReference type="Proteomes" id="UP000247523">
    <property type="component" value="Unassembled WGS sequence"/>
</dbReference>
<accession>A0A255IL56</accession>
<comment type="caution">
    <text evidence="10">The sequence shown here is derived from an EMBL/GenBank/DDBJ whole genome shotgun (WGS) entry which is preliminary data.</text>
</comment>
<dbReference type="OrthoDB" id="5461037at2"/>
<gene>
    <name evidence="9" type="ORF">C8E03_12138</name>
    <name evidence="10" type="ORF">CG710_017415</name>
</gene>
<dbReference type="Proteomes" id="UP000216411">
    <property type="component" value="Unassembled WGS sequence"/>
</dbReference>
<dbReference type="GO" id="GO:0003677">
    <property type="term" value="F:DNA binding"/>
    <property type="evidence" value="ECO:0007669"/>
    <property type="project" value="UniProtKB-KW"/>
</dbReference>
<organism evidence="10 11">
    <name type="scientific">Lachnotalea glycerini</name>
    <dbReference type="NCBI Taxonomy" id="1763509"/>
    <lineage>
        <taxon>Bacteria</taxon>
        <taxon>Bacillati</taxon>
        <taxon>Bacillota</taxon>
        <taxon>Clostridia</taxon>
        <taxon>Lachnospirales</taxon>
        <taxon>Lachnospiraceae</taxon>
        <taxon>Lachnotalea</taxon>
    </lineage>
</organism>
<dbReference type="InterPro" id="IPR000835">
    <property type="entry name" value="HTH_MarR-typ"/>
</dbReference>
<reference evidence="9 12" key="2">
    <citation type="submission" date="2018-05" db="EMBL/GenBank/DDBJ databases">
        <title>Genomic Encyclopedia of Type Strains, Phase IV (KMG-IV): sequencing the most valuable type-strain genomes for metagenomic binning, comparative biology and taxonomic classification.</title>
        <authorList>
            <person name="Goeker M."/>
        </authorList>
    </citation>
    <scope>NUCLEOTIDE SEQUENCE [LARGE SCALE GENOMIC DNA]</scope>
    <source>
        <strain evidence="9 12">DSM 28816</strain>
    </source>
</reference>
<dbReference type="GO" id="GO:0003700">
    <property type="term" value="F:DNA-binding transcription factor activity"/>
    <property type="evidence" value="ECO:0007669"/>
    <property type="project" value="InterPro"/>
</dbReference>
<dbReference type="EMBL" id="QICS01000021">
    <property type="protein sequence ID" value="PXV84908.1"/>
    <property type="molecule type" value="Genomic_DNA"/>
</dbReference>
<proteinExistence type="inferred from homology"/>
<dbReference type="EMBL" id="NOKA02000057">
    <property type="protein sequence ID" value="RDY29913.1"/>
    <property type="molecule type" value="Genomic_DNA"/>
</dbReference>
<comment type="similarity">
    <text evidence="5">Belongs to the SarZ family.</text>
</comment>
<dbReference type="InterPro" id="IPR036388">
    <property type="entry name" value="WH-like_DNA-bd_sf"/>
</dbReference>
<dbReference type="PROSITE" id="PS50995">
    <property type="entry name" value="HTH_MARR_2"/>
    <property type="match status" value="1"/>
</dbReference>
<evidence type="ECO:0000313" key="10">
    <source>
        <dbReference type="EMBL" id="RDY29913.1"/>
    </source>
</evidence>
<dbReference type="SMART" id="SM00347">
    <property type="entry name" value="HTH_MARR"/>
    <property type="match status" value="1"/>
</dbReference>
<evidence type="ECO:0000313" key="12">
    <source>
        <dbReference type="Proteomes" id="UP000247523"/>
    </source>
</evidence>
<name>A0A255IL56_9FIRM</name>
<evidence type="ECO:0000259" key="8">
    <source>
        <dbReference type="PROSITE" id="PS50995"/>
    </source>
</evidence>
<evidence type="ECO:0000256" key="1">
    <source>
        <dbReference type="ARBA" id="ARBA00004496"/>
    </source>
</evidence>